<keyword evidence="2" id="KW-1185">Reference proteome</keyword>
<comment type="caution">
    <text evidence="1">The sequence shown here is derived from an EMBL/GenBank/DDBJ whole genome shotgun (WGS) entry which is preliminary data.</text>
</comment>
<dbReference type="AlphaFoldDB" id="A0A8K0UNA3"/>
<accession>A0A8K0UNA3</accession>
<organism evidence="1 2">
    <name type="scientific">Cristinia sonorae</name>
    <dbReference type="NCBI Taxonomy" id="1940300"/>
    <lineage>
        <taxon>Eukaryota</taxon>
        <taxon>Fungi</taxon>
        <taxon>Dikarya</taxon>
        <taxon>Basidiomycota</taxon>
        <taxon>Agaricomycotina</taxon>
        <taxon>Agaricomycetes</taxon>
        <taxon>Agaricomycetidae</taxon>
        <taxon>Agaricales</taxon>
        <taxon>Pleurotineae</taxon>
        <taxon>Stephanosporaceae</taxon>
        <taxon>Cristinia</taxon>
    </lineage>
</organism>
<gene>
    <name evidence="1" type="ORF">BXZ70DRAFT_190250</name>
</gene>
<evidence type="ECO:0000313" key="2">
    <source>
        <dbReference type="Proteomes" id="UP000813824"/>
    </source>
</evidence>
<proteinExistence type="predicted"/>
<sequence>MNVTNNHRKNFGFERTPRLSGSLRSMLAPPKSHPHEVLCSSRLLRCFPSALCRSSTSPHTYLTGLDTERVISLALVLWKSVGYNWMCWLMRPDPFDPDVPVYCVLVYQLSGCSHLAPSRPLRGPHHEVDVWALSAPNHLGCGLTDQKCLDHPKAVLSPAQLNLSFSLTNLDSLFTLRLNVTWTHEMRRRPLFLHGRHALLADALIDWRDKQHVESNSGTINNQLKAIDGLRI</sequence>
<dbReference type="Proteomes" id="UP000813824">
    <property type="component" value="Unassembled WGS sequence"/>
</dbReference>
<dbReference type="EMBL" id="JAEVFJ010000016">
    <property type="protein sequence ID" value="KAH8100401.1"/>
    <property type="molecule type" value="Genomic_DNA"/>
</dbReference>
<reference evidence="1" key="1">
    <citation type="journal article" date="2021" name="New Phytol.">
        <title>Evolutionary innovations through gain and loss of genes in the ectomycorrhizal Boletales.</title>
        <authorList>
            <person name="Wu G."/>
            <person name="Miyauchi S."/>
            <person name="Morin E."/>
            <person name="Kuo A."/>
            <person name="Drula E."/>
            <person name="Varga T."/>
            <person name="Kohler A."/>
            <person name="Feng B."/>
            <person name="Cao Y."/>
            <person name="Lipzen A."/>
            <person name="Daum C."/>
            <person name="Hundley H."/>
            <person name="Pangilinan J."/>
            <person name="Johnson J."/>
            <person name="Barry K."/>
            <person name="LaButti K."/>
            <person name="Ng V."/>
            <person name="Ahrendt S."/>
            <person name="Min B."/>
            <person name="Choi I.G."/>
            <person name="Park H."/>
            <person name="Plett J.M."/>
            <person name="Magnuson J."/>
            <person name="Spatafora J.W."/>
            <person name="Nagy L.G."/>
            <person name="Henrissat B."/>
            <person name="Grigoriev I.V."/>
            <person name="Yang Z.L."/>
            <person name="Xu J."/>
            <person name="Martin F.M."/>
        </authorList>
    </citation>
    <scope>NUCLEOTIDE SEQUENCE</scope>
    <source>
        <strain evidence="1">KKN 215</strain>
    </source>
</reference>
<name>A0A8K0UNA3_9AGAR</name>
<evidence type="ECO:0000313" key="1">
    <source>
        <dbReference type="EMBL" id="KAH8100401.1"/>
    </source>
</evidence>
<protein>
    <submittedName>
        <fullName evidence="1">Uncharacterized protein</fullName>
    </submittedName>
</protein>